<feature type="region of interest" description="Disordered" evidence="1">
    <location>
        <begin position="78"/>
        <end position="99"/>
    </location>
</feature>
<keyword evidence="3" id="KW-1185">Reference proteome</keyword>
<evidence type="ECO:0000256" key="1">
    <source>
        <dbReference type="SAM" id="MobiDB-lite"/>
    </source>
</evidence>
<organism evidence="2 3">
    <name type="scientific">Modestobacter italicus (strain DSM 44449 / CECT 9708 / BC 501)</name>
    <dbReference type="NCBI Taxonomy" id="2732864"/>
    <lineage>
        <taxon>Bacteria</taxon>
        <taxon>Bacillati</taxon>
        <taxon>Actinomycetota</taxon>
        <taxon>Actinomycetes</taxon>
        <taxon>Geodermatophilales</taxon>
        <taxon>Geodermatophilaceae</taxon>
        <taxon>Modestobacter</taxon>
    </lineage>
</organism>
<dbReference type="Proteomes" id="UP000006461">
    <property type="component" value="Chromosome"/>
</dbReference>
<name>I4EY15_MODI5</name>
<dbReference type="AlphaFoldDB" id="I4EY15"/>
<protein>
    <submittedName>
        <fullName evidence="2">Uncharacterized protein</fullName>
    </submittedName>
</protein>
<dbReference type="HOGENOM" id="CLU_2317160_0_0_11"/>
<dbReference type="STRING" id="477641.MODMU_2849"/>
<evidence type="ECO:0000313" key="3">
    <source>
        <dbReference type="Proteomes" id="UP000006461"/>
    </source>
</evidence>
<accession>I4EY15</accession>
<reference evidence="2 3" key="1">
    <citation type="journal article" date="2012" name="J. Bacteriol.">
        <title>Genome Sequence of Radiation-Resistant Modestobacter marinus Strain BC501, a Representative Actinobacterium That Thrives on Calcareous Stone Surfaces.</title>
        <authorList>
            <person name="Normand P."/>
            <person name="Gury J."/>
            <person name="Pujic P."/>
            <person name="Chouaia B."/>
            <person name="Crotti E."/>
            <person name="Brusetti L."/>
            <person name="Daffonchio D."/>
            <person name="Vacherie B."/>
            <person name="Barbe V."/>
            <person name="Medigue C."/>
            <person name="Calteau A."/>
            <person name="Ghodhbane-Gtari F."/>
            <person name="Essoussi I."/>
            <person name="Nouioui I."/>
            <person name="Abbassi-Ghozzi I."/>
            <person name="Gtari M."/>
        </authorList>
    </citation>
    <scope>NUCLEOTIDE SEQUENCE [LARGE SCALE GENOMIC DNA]</scope>
    <source>
        <strain evidence="3">BC 501</strain>
    </source>
</reference>
<sequence length="99" mass="10529">MVQPTAALMLARRARRGYGGPAGPPAGVAAPRRLTYGPRAKWWDRSRHVTVPVRGGTGHDGGALDTTAARAHRVVRAGARCAPPPPERAGSPHRRKANR</sequence>
<dbReference type="EMBL" id="FO203431">
    <property type="protein sequence ID" value="CCH88278.1"/>
    <property type="molecule type" value="Genomic_DNA"/>
</dbReference>
<evidence type="ECO:0000313" key="2">
    <source>
        <dbReference type="EMBL" id="CCH88278.1"/>
    </source>
</evidence>
<proteinExistence type="predicted"/>
<dbReference type="KEGG" id="mmar:MODMU_2849"/>
<gene>
    <name evidence="2" type="ordered locus">MODMU_2849</name>
</gene>